<dbReference type="SMART" id="SM00530">
    <property type="entry name" value="HTH_XRE"/>
    <property type="match status" value="1"/>
</dbReference>
<dbReference type="InterPro" id="IPR050807">
    <property type="entry name" value="TransReg_Diox_bact_type"/>
</dbReference>
<keyword evidence="1" id="KW-0238">DNA-binding</keyword>
<sequence>MKKIGERIRYFRNKRGITQVQLADMTSIEQTVISRYENGKIIPPISKLVIIARALEVDISDLLKETEQSA</sequence>
<dbReference type="PANTHER" id="PTHR46797">
    <property type="entry name" value="HTH-TYPE TRANSCRIPTIONAL REGULATOR"/>
    <property type="match status" value="1"/>
</dbReference>
<feature type="domain" description="HTH cro/C1-type" evidence="2">
    <location>
        <begin position="8"/>
        <end position="62"/>
    </location>
</feature>
<evidence type="ECO:0000313" key="3">
    <source>
        <dbReference type="EMBL" id="SHH54202.1"/>
    </source>
</evidence>
<proteinExistence type="predicted"/>
<dbReference type="Pfam" id="PF01381">
    <property type="entry name" value="HTH_3"/>
    <property type="match status" value="1"/>
</dbReference>
<dbReference type="GO" id="GO:0003677">
    <property type="term" value="F:DNA binding"/>
    <property type="evidence" value="ECO:0007669"/>
    <property type="project" value="UniProtKB-KW"/>
</dbReference>
<dbReference type="InterPro" id="IPR010982">
    <property type="entry name" value="Lambda_DNA-bd_dom_sf"/>
</dbReference>
<evidence type="ECO:0000259" key="2">
    <source>
        <dbReference type="PROSITE" id="PS50943"/>
    </source>
</evidence>
<protein>
    <submittedName>
        <fullName evidence="3">Helix-turn-helix</fullName>
    </submittedName>
</protein>
<dbReference type="Gene3D" id="1.10.260.40">
    <property type="entry name" value="lambda repressor-like DNA-binding domains"/>
    <property type="match status" value="1"/>
</dbReference>
<dbReference type="GO" id="GO:0003700">
    <property type="term" value="F:DNA-binding transcription factor activity"/>
    <property type="evidence" value="ECO:0007669"/>
    <property type="project" value="TreeGrafter"/>
</dbReference>
<dbReference type="PANTHER" id="PTHR46797:SF1">
    <property type="entry name" value="METHYLPHOSPHONATE SYNTHASE"/>
    <property type="match status" value="1"/>
</dbReference>
<keyword evidence="4" id="KW-1185">Reference proteome</keyword>
<name>A0A1M5TTV0_9FIRM</name>
<dbReference type="OrthoDB" id="9812960at2"/>
<dbReference type="CDD" id="cd00093">
    <property type="entry name" value="HTH_XRE"/>
    <property type="match status" value="1"/>
</dbReference>
<dbReference type="Proteomes" id="UP000183967">
    <property type="component" value="Unassembled WGS sequence"/>
</dbReference>
<evidence type="ECO:0000256" key="1">
    <source>
        <dbReference type="ARBA" id="ARBA00023125"/>
    </source>
</evidence>
<reference evidence="4" key="1">
    <citation type="submission" date="2016-11" db="EMBL/GenBank/DDBJ databases">
        <authorList>
            <person name="Varghese N."/>
            <person name="Submissions S."/>
        </authorList>
    </citation>
    <scope>NUCLEOTIDE SEQUENCE [LARGE SCALE GENOMIC DNA]</scope>
    <source>
        <strain evidence="4">DSM 13643</strain>
    </source>
</reference>
<accession>A0A1M5TTV0</accession>
<gene>
    <name evidence="3" type="ORF">SAMN02745135_01133</name>
</gene>
<dbReference type="EMBL" id="FQXO01000025">
    <property type="protein sequence ID" value="SHH54202.1"/>
    <property type="molecule type" value="Genomic_DNA"/>
</dbReference>
<dbReference type="PROSITE" id="PS50943">
    <property type="entry name" value="HTH_CROC1"/>
    <property type="match status" value="1"/>
</dbReference>
<dbReference type="RefSeq" id="WP_073196141.1">
    <property type="nucleotide sequence ID" value="NZ_FQXO01000025.1"/>
</dbReference>
<organism evidence="3 4">
    <name type="scientific">Caloranaerobacter azorensis DSM 13643</name>
    <dbReference type="NCBI Taxonomy" id="1121264"/>
    <lineage>
        <taxon>Bacteria</taxon>
        <taxon>Bacillati</taxon>
        <taxon>Bacillota</taxon>
        <taxon>Tissierellia</taxon>
        <taxon>Tissierellales</taxon>
        <taxon>Thermohalobacteraceae</taxon>
        <taxon>Caloranaerobacter</taxon>
    </lineage>
</organism>
<dbReference type="InterPro" id="IPR001387">
    <property type="entry name" value="Cro/C1-type_HTH"/>
</dbReference>
<dbReference type="GO" id="GO:0005829">
    <property type="term" value="C:cytosol"/>
    <property type="evidence" value="ECO:0007669"/>
    <property type="project" value="TreeGrafter"/>
</dbReference>
<evidence type="ECO:0000313" key="4">
    <source>
        <dbReference type="Proteomes" id="UP000183967"/>
    </source>
</evidence>
<dbReference type="SUPFAM" id="SSF47413">
    <property type="entry name" value="lambda repressor-like DNA-binding domains"/>
    <property type="match status" value="1"/>
</dbReference>
<dbReference type="AlphaFoldDB" id="A0A1M5TTV0"/>